<protein>
    <submittedName>
        <fullName evidence="1">Uncharacterized protein</fullName>
    </submittedName>
</protein>
<organism evidence="1 2">
    <name type="scientific">Cohnella suwonensis</name>
    <dbReference type="NCBI Taxonomy" id="696072"/>
    <lineage>
        <taxon>Bacteria</taxon>
        <taxon>Bacillati</taxon>
        <taxon>Bacillota</taxon>
        <taxon>Bacilli</taxon>
        <taxon>Bacillales</taxon>
        <taxon>Paenibacillaceae</taxon>
        <taxon>Cohnella</taxon>
    </lineage>
</organism>
<sequence>MKRDSCCEKKKLRFKRFLRMLSNDPSLLSREDEGEARSLAEYFAYSGYFPRNEPVDLSLLVSLLLKRSGHGADSEKMMEFVMNGGTIDAFMDAARAE</sequence>
<accession>A0ABW0LXA2</accession>
<dbReference type="EMBL" id="JBHSMH010000029">
    <property type="protein sequence ID" value="MFC5469238.1"/>
    <property type="molecule type" value="Genomic_DNA"/>
</dbReference>
<keyword evidence="2" id="KW-1185">Reference proteome</keyword>
<reference evidence="2" key="1">
    <citation type="journal article" date="2019" name="Int. J. Syst. Evol. Microbiol.">
        <title>The Global Catalogue of Microorganisms (GCM) 10K type strain sequencing project: providing services to taxonomists for standard genome sequencing and annotation.</title>
        <authorList>
            <consortium name="The Broad Institute Genomics Platform"/>
            <consortium name="The Broad Institute Genome Sequencing Center for Infectious Disease"/>
            <person name="Wu L."/>
            <person name="Ma J."/>
        </authorList>
    </citation>
    <scope>NUCLEOTIDE SEQUENCE [LARGE SCALE GENOMIC DNA]</scope>
    <source>
        <strain evidence="2">CCUG 57113</strain>
    </source>
</reference>
<name>A0ABW0LXA2_9BACL</name>
<evidence type="ECO:0000313" key="1">
    <source>
        <dbReference type="EMBL" id="MFC5469238.1"/>
    </source>
</evidence>
<dbReference type="Proteomes" id="UP001596105">
    <property type="component" value="Unassembled WGS sequence"/>
</dbReference>
<proteinExistence type="predicted"/>
<dbReference type="RefSeq" id="WP_209750901.1">
    <property type="nucleotide sequence ID" value="NZ_JBHSMH010000029.1"/>
</dbReference>
<gene>
    <name evidence="1" type="ORF">ACFPPD_10950</name>
</gene>
<comment type="caution">
    <text evidence="1">The sequence shown here is derived from an EMBL/GenBank/DDBJ whole genome shotgun (WGS) entry which is preliminary data.</text>
</comment>
<evidence type="ECO:0000313" key="2">
    <source>
        <dbReference type="Proteomes" id="UP001596105"/>
    </source>
</evidence>